<proteinExistence type="predicted"/>
<dbReference type="AlphaFoldDB" id="A0A0A8YMR0"/>
<organism evidence="1">
    <name type="scientific">Arundo donax</name>
    <name type="common">Giant reed</name>
    <name type="synonym">Donax arundinaceus</name>
    <dbReference type="NCBI Taxonomy" id="35708"/>
    <lineage>
        <taxon>Eukaryota</taxon>
        <taxon>Viridiplantae</taxon>
        <taxon>Streptophyta</taxon>
        <taxon>Embryophyta</taxon>
        <taxon>Tracheophyta</taxon>
        <taxon>Spermatophyta</taxon>
        <taxon>Magnoliopsida</taxon>
        <taxon>Liliopsida</taxon>
        <taxon>Poales</taxon>
        <taxon>Poaceae</taxon>
        <taxon>PACMAD clade</taxon>
        <taxon>Arundinoideae</taxon>
        <taxon>Arundineae</taxon>
        <taxon>Arundo</taxon>
    </lineage>
</organism>
<sequence length="62" mass="6419">MEVLRRATSSARSSPPPRAMHQACCACATAAHAPAQARPPQLAFAYRSTLSGPSSLGLGTRP</sequence>
<name>A0A0A8YMR0_ARUDO</name>
<reference evidence="1" key="1">
    <citation type="submission" date="2014-09" db="EMBL/GenBank/DDBJ databases">
        <authorList>
            <person name="Magalhaes I.L.F."/>
            <person name="Oliveira U."/>
            <person name="Santos F.R."/>
            <person name="Vidigal T.H.D.A."/>
            <person name="Brescovit A.D."/>
            <person name="Santos A.J."/>
        </authorList>
    </citation>
    <scope>NUCLEOTIDE SEQUENCE</scope>
    <source>
        <tissue evidence="1">Shoot tissue taken approximately 20 cm above the soil surface</tissue>
    </source>
</reference>
<evidence type="ECO:0000313" key="1">
    <source>
        <dbReference type="EMBL" id="JAD27929.1"/>
    </source>
</evidence>
<dbReference type="EMBL" id="GBRH01269966">
    <property type="protein sequence ID" value="JAD27929.1"/>
    <property type="molecule type" value="Transcribed_RNA"/>
</dbReference>
<protein>
    <submittedName>
        <fullName evidence="1">Uncharacterized protein</fullName>
    </submittedName>
</protein>
<reference evidence="1" key="2">
    <citation type="journal article" date="2015" name="Data Brief">
        <title>Shoot transcriptome of the giant reed, Arundo donax.</title>
        <authorList>
            <person name="Barrero R.A."/>
            <person name="Guerrero F.D."/>
            <person name="Moolhuijzen P."/>
            <person name="Goolsby J.A."/>
            <person name="Tidwell J."/>
            <person name="Bellgard S.E."/>
            <person name="Bellgard M.I."/>
        </authorList>
    </citation>
    <scope>NUCLEOTIDE SEQUENCE</scope>
    <source>
        <tissue evidence="1">Shoot tissue taken approximately 20 cm above the soil surface</tissue>
    </source>
</reference>
<accession>A0A0A8YMR0</accession>